<keyword evidence="4" id="KW-1185">Reference proteome</keyword>
<dbReference type="Proteomes" id="UP000559027">
    <property type="component" value="Unassembled WGS sequence"/>
</dbReference>
<name>A0A8H5FXI1_9AGAR</name>
<dbReference type="OrthoDB" id="2626014at2759"/>
<accession>A0A8H5FXI1</accession>
<evidence type="ECO:0000256" key="2">
    <source>
        <dbReference type="SAM" id="Phobius"/>
    </source>
</evidence>
<dbReference type="EMBL" id="JAACJO010000011">
    <property type="protein sequence ID" value="KAF5352347.1"/>
    <property type="molecule type" value="Genomic_DNA"/>
</dbReference>
<evidence type="ECO:0000313" key="3">
    <source>
        <dbReference type="EMBL" id="KAF5352347.1"/>
    </source>
</evidence>
<evidence type="ECO:0000313" key="4">
    <source>
        <dbReference type="Proteomes" id="UP000559027"/>
    </source>
</evidence>
<feature type="compositionally biased region" description="Low complexity" evidence="1">
    <location>
        <begin position="533"/>
        <end position="549"/>
    </location>
</feature>
<feature type="region of interest" description="Disordered" evidence="1">
    <location>
        <begin position="973"/>
        <end position="999"/>
    </location>
</feature>
<sequence length="1122" mass="123781">MSALERKHLTNHPHIIGVGLSGILSVFSLGPTPGMIPIIFTLSTLLIYSRKVFPTLARHKGRNTTALWAALTIGGSIPRFTASIHALSQPALSILFLFILSGITSAMSIGALFIETRASSRYSPKYDSVRLLLFPALWATFWTTIAYLSPLGMLSTWTPVEGTGAYDWMLPIFGVESLNWVTAAWAVVVSETLMPLYMGSGSEYKDDDEDSNPLIPTTTTNGEYHHNAVGLANGNHGGVPNKPKKGTTALLAALLVLLTLPSYFINSLPIPLGDVSIATPFTVGCALPTVDEYKVPEFGFEHYLAETKRMDNAANFILWPEGAVRFESEAVRNKHLDEIRKQVHHAYVGVSFEETLTDTENPKNQHGIKRTGIAIVSDRSNTTHLLYYKRHLVPIAESFSLSHSREPPSTFTAEIHYKKGIPIKGHQRDMEVTTSICLDFSDPSLFESLKVRPGLVLAPARTWDVTVGYTMWKQASQRAHEIGSTLLWCDGGEGGVSGVAGQGTNEVFQVGSGSWMRTIGVEYPSDEKDRTLSSRSSSRPRPPFSTSSPEAPSEQPTPNLRERDSGTSDISDLTTRFPRPPSHIPLPIAQQHSNRGGSRTSDRRQFNDTQHFSPRPSPLNPTSRSRRASRRRDLTLVASSQPPAPAPAPAPPPESKFKSFFKKLARKFSKSKKQPPPASSGSDPQQPANRSYEFVHPSQLTGSPSPKPKHGYITDSPRSSYNPPSPSWLSRNVPLSPPTRVQHHSYAEFTGSLGVSNSFAIHSTFLPSEHAGKRPGHRLAPKEYSGPAAASTPRSPELAPLPPPLPTKQGPAAFSAHQHYQPPTPPKGRGKYRSRAPSLPEESILGDLASKEPTHHRRSNSTPPDRPTPSSSTTPLSYASLSPYQGSSHHIYPSQTSSQKTIVPVSETYQPTNISIPFNTMDFNHPSMNHPPMSHSPMGHPMDHPMDHEHPAMDYSGKRTDVVDHGGEFDYGGIHWFSEPPPQRPQPSQPPQPEQPYAPDPVVIDQNEAFEYALSVAPNELYARYRQYGQLGVLAWCSEFGELIDNLKDLGFQGNMFVTTRSRALQTCEELLRLKLDVKMQIIIMYLSSQVARLRRFLDGDKVWEDYPVPQFPLEPSSYTQP</sequence>
<keyword evidence="2" id="KW-0472">Membrane</keyword>
<feature type="region of interest" description="Disordered" evidence="1">
    <location>
        <begin position="768"/>
        <end position="899"/>
    </location>
</feature>
<comment type="caution">
    <text evidence="3">The sequence shown here is derived from an EMBL/GenBank/DDBJ whole genome shotgun (WGS) entry which is preliminary data.</text>
</comment>
<feature type="compositionally biased region" description="Basic residues" evidence="1">
    <location>
        <begin position="659"/>
        <end position="673"/>
    </location>
</feature>
<feature type="transmembrane region" description="Helical" evidence="2">
    <location>
        <begin position="128"/>
        <end position="148"/>
    </location>
</feature>
<dbReference type="Gene3D" id="3.60.110.10">
    <property type="entry name" value="Carbon-nitrogen hydrolase"/>
    <property type="match status" value="1"/>
</dbReference>
<feature type="transmembrane region" description="Helical" evidence="2">
    <location>
        <begin position="12"/>
        <end position="29"/>
    </location>
</feature>
<keyword evidence="2" id="KW-0812">Transmembrane</keyword>
<keyword evidence="2" id="KW-1133">Transmembrane helix</keyword>
<feature type="transmembrane region" description="Helical" evidence="2">
    <location>
        <begin position="65"/>
        <end position="88"/>
    </location>
</feature>
<dbReference type="AlphaFoldDB" id="A0A8H5FXI1"/>
<feature type="compositionally biased region" description="Low complexity" evidence="1">
    <location>
        <begin position="860"/>
        <end position="883"/>
    </location>
</feature>
<dbReference type="InterPro" id="IPR036526">
    <property type="entry name" value="C-N_Hydrolase_sf"/>
</dbReference>
<feature type="transmembrane region" description="Helical" evidence="2">
    <location>
        <begin position="168"/>
        <end position="188"/>
    </location>
</feature>
<proteinExistence type="predicted"/>
<evidence type="ECO:0000256" key="1">
    <source>
        <dbReference type="SAM" id="MobiDB-lite"/>
    </source>
</evidence>
<feature type="region of interest" description="Disordered" evidence="1">
    <location>
        <begin position="521"/>
        <end position="739"/>
    </location>
</feature>
<gene>
    <name evidence="3" type="ORF">D9756_006033</name>
</gene>
<feature type="compositionally biased region" description="Polar residues" evidence="1">
    <location>
        <begin position="590"/>
        <end position="599"/>
    </location>
</feature>
<evidence type="ECO:0008006" key="5">
    <source>
        <dbReference type="Google" id="ProtNLM"/>
    </source>
</evidence>
<feature type="transmembrane region" description="Helical" evidence="2">
    <location>
        <begin position="248"/>
        <end position="265"/>
    </location>
</feature>
<organism evidence="3 4">
    <name type="scientific">Leucocoprinus leucothites</name>
    <dbReference type="NCBI Taxonomy" id="201217"/>
    <lineage>
        <taxon>Eukaryota</taxon>
        <taxon>Fungi</taxon>
        <taxon>Dikarya</taxon>
        <taxon>Basidiomycota</taxon>
        <taxon>Agaricomycotina</taxon>
        <taxon>Agaricomycetes</taxon>
        <taxon>Agaricomycetidae</taxon>
        <taxon>Agaricales</taxon>
        <taxon>Agaricineae</taxon>
        <taxon>Agaricaceae</taxon>
        <taxon>Leucocoprinus</taxon>
    </lineage>
</organism>
<dbReference type="SUPFAM" id="SSF56317">
    <property type="entry name" value="Carbon-nitrogen hydrolase"/>
    <property type="match status" value="1"/>
</dbReference>
<protein>
    <recommendedName>
        <fullName evidence="5">CN hydrolase domain-containing protein</fullName>
    </recommendedName>
</protein>
<feature type="compositionally biased region" description="Polar residues" evidence="1">
    <location>
        <begin position="884"/>
        <end position="899"/>
    </location>
</feature>
<reference evidence="3 4" key="1">
    <citation type="journal article" date="2020" name="ISME J.">
        <title>Uncovering the hidden diversity of litter-decomposition mechanisms in mushroom-forming fungi.</title>
        <authorList>
            <person name="Floudas D."/>
            <person name="Bentzer J."/>
            <person name="Ahren D."/>
            <person name="Johansson T."/>
            <person name="Persson P."/>
            <person name="Tunlid A."/>
        </authorList>
    </citation>
    <scope>NUCLEOTIDE SEQUENCE [LARGE SCALE GENOMIC DNA]</scope>
    <source>
        <strain evidence="3 4">CBS 146.42</strain>
    </source>
</reference>
<feature type="compositionally biased region" description="Pro residues" evidence="1">
    <location>
        <begin position="642"/>
        <end position="654"/>
    </location>
</feature>
<feature type="transmembrane region" description="Helical" evidence="2">
    <location>
        <begin position="94"/>
        <end position="116"/>
    </location>
</feature>
<feature type="compositionally biased region" description="Pro residues" evidence="1">
    <location>
        <begin position="979"/>
        <end position="999"/>
    </location>
</feature>